<sequence>FSYLLIKNLFLLEIYSKSTRDRPFEYPCSRGKFLYLRSVDPGGPPAHLRRSTNSSLDHSTIIIRLLNEKLTSDPFNADVIDITELTEALETSRT</sequence>
<reference evidence="1 2" key="1">
    <citation type="journal article" date="2021" name="BMC Biol.">
        <title>Horizontally acquired antibacterial genes associated with adaptive radiation of ladybird beetles.</title>
        <authorList>
            <person name="Li H.S."/>
            <person name="Tang X.F."/>
            <person name="Huang Y.H."/>
            <person name="Xu Z.Y."/>
            <person name="Chen M.L."/>
            <person name="Du X.Y."/>
            <person name="Qiu B.Y."/>
            <person name="Chen P.T."/>
            <person name="Zhang W."/>
            <person name="Slipinski A."/>
            <person name="Escalona H.E."/>
            <person name="Waterhouse R.M."/>
            <person name="Zwick A."/>
            <person name="Pang H."/>
        </authorList>
    </citation>
    <scope>NUCLEOTIDE SEQUENCE [LARGE SCALE GENOMIC DNA]</scope>
    <source>
        <strain evidence="1">SYSU2018</strain>
    </source>
</reference>
<protein>
    <submittedName>
        <fullName evidence="1">Uncharacterized protein</fullName>
    </submittedName>
</protein>
<proteinExistence type="predicted"/>
<feature type="non-terminal residue" evidence="1">
    <location>
        <position position="94"/>
    </location>
</feature>
<dbReference type="EMBL" id="JABFTP020000021">
    <property type="protein sequence ID" value="KAL3268777.1"/>
    <property type="molecule type" value="Genomic_DNA"/>
</dbReference>
<dbReference type="Proteomes" id="UP001516400">
    <property type="component" value="Unassembled WGS sequence"/>
</dbReference>
<keyword evidence="2" id="KW-1185">Reference proteome</keyword>
<dbReference type="AlphaFoldDB" id="A0ABD2MRE8"/>
<comment type="caution">
    <text evidence="1">The sequence shown here is derived from an EMBL/GenBank/DDBJ whole genome shotgun (WGS) entry which is preliminary data.</text>
</comment>
<organism evidence="1 2">
    <name type="scientific">Cryptolaemus montrouzieri</name>
    <dbReference type="NCBI Taxonomy" id="559131"/>
    <lineage>
        <taxon>Eukaryota</taxon>
        <taxon>Metazoa</taxon>
        <taxon>Ecdysozoa</taxon>
        <taxon>Arthropoda</taxon>
        <taxon>Hexapoda</taxon>
        <taxon>Insecta</taxon>
        <taxon>Pterygota</taxon>
        <taxon>Neoptera</taxon>
        <taxon>Endopterygota</taxon>
        <taxon>Coleoptera</taxon>
        <taxon>Polyphaga</taxon>
        <taxon>Cucujiformia</taxon>
        <taxon>Coccinelloidea</taxon>
        <taxon>Coccinellidae</taxon>
        <taxon>Scymninae</taxon>
        <taxon>Scymnini</taxon>
        <taxon>Cryptolaemus</taxon>
    </lineage>
</organism>
<feature type="non-terminal residue" evidence="1">
    <location>
        <position position="1"/>
    </location>
</feature>
<gene>
    <name evidence="1" type="ORF">HHI36_007877</name>
</gene>
<accession>A0ABD2MRE8</accession>
<evidence type="ECO:0000313" key="2">
    <source>
        <dbReference type="Proteomes" id="UP001516400"/>
    </source>
</evidence>
<name>A0ABD2MRE8_9CUCU</name>
<evidence type="ECO:0000313" key="1">
    <source>
        <dbReference type="EMBL" id="KAL3268777.1"/>
    </source>
</evidence>